<sequence>MEIYQFKKEAGKKIEKFNSDFIMSRIIQTQKVAHIGCMHLDENGIIHQSTKWRCCILEERRMARDQNKYRVNCDCNRKRRTKSLIIYAFKEVTNVKQSKSNFQ</sequence>
<dbReference type="AlphaFoldDB" id="J8D354"/>
<dbReference type="RefSeq" id="WP_002151960.1">
    <property type="nucleotide sequence ID" value="NZ_JH792155.1"/>
</dbReference>
<gene>
    <name evidence="1" type="ORF">IGC_05800</name>
</gene>
<dbReference type="EMBL" id="AHEA01000062">
    <property type="protein sequence ID" value="EJQ70525.1"/>
    <property type="molecule type" value="Genomic_DNA"/>
</dbReference>
<dbReference type="Proteomes" id="UP000006977">
    <property type="component" value="Unassembled WGS sequence"/>
</dbReference>
<protein>
    <submittedName>
        <fullName evidence="1">Uncharacterized protein</fullName>
    </submittedName>
</protein>
<proteinExistence type="predicted"/>
<comment type="caution">
    <text evidence="1">The sequence shown here is derived from an EMBL/GenBank/DDBJ whole genome shotgun (WGS) entry which is preliminary data.</text>
</comment>
<organism evidence="1 2">
    <name type="scientific">Bacillus cereus HuA4-10</name>
    <dbReference type="NCBI Taxonomy" id="1053206"/>
    <lineage>
        <taxon>Bacteria</taxon>
        <taxon>Bacillati</taxon>
        <taxon>Bacillota</taxon>
        <taxon>Bacilli</taxon>
        <taxon>Bacillales</taxon>
        <taxon>Bacillaceae</taxon>
        <taxon>Bacillus</taxon>
        <taxon>Bacillus cereus group</taxon>
    </lineage>
</organism>
<name>J8D354_BACCE</name>
<evidence type="ECO:0000313" key="2">
    <source>
        <dbReference type="Proteomes" id="UP000006977"/>
    </source>
</evidence>
<reference evidence="1 2" key="1">
    <citation type="submission" date="2012-04" db="EMBL/GenBank/DDBJ databases">
        <title>The Genome Sequence of Bacillus cereus HuA4-10.</title>
        <authorList>
            <consortium name="The Broad Institute Genome Sequencing Platform"/>
            <consortium name="The Broad Institute Genome Sequencing Center for Infectious Disease"/>
            <person name="Feldgarden M."/>
            <person name="Van der Auwera G.A."/>
            <person name="Mahillon J."/>
            <person name="Duprez V."/>
            <person name="Timmery S."/>
            <person name="Mattelet C."/>
            <person name="Dierick K."/>
            <person name="Sun M."/>
            <person name="Yu Z."/>
            <person name="Zhu L."/>
            <person name="Hu X."/>
            <person name="Shank E.B."/>
            <person name="Swiecicka I."/>
            <person name="Hansen B.M."/>
            <person name="Andrup L."/>
            <person name="Young S.K."/>
            <person name="Zeng Q."/>
            <person name="Gargeya S."/>
            <person name="Fitzgerald M."/>
            <person name="Haas B."/>
            <person name="Abouelleil A."/>
            <person name="Alvarado L."/>
            <person name="Arachchi H.M."/>
            <person name="Berlin A."/>
            <person name="Chapman S.B."/>
            <person name="Goldberg J."/>
            <person name="Griggs A."/>
            <person name="Gujja S."/>
            <person name="Hansen M."/>
            <person name="Howarth C."/>
            <person name="Imamovic A."/>
            <person name="Larimer J."/>
            <person name="McCowen C."/>
            <person name="Montmayeur A."/>
            <person name="Murphy C."/>
            <person name="Neiman D."/>
            <person name="Pearson M."/>
            <person name="Priest M."/>
            <person name="Roberts A."/>
            <person name="Saif S."/>
            <person name="Shea T."/>
            <person name="Sisk P."/>
            <person name="Sykes S."/>
            <person name="Wortman J."/>
            <person name="Nusbaum C."/>
            <person name="Birren B."/>
        </authorList>
    </citation>
    <scope>NUCLEOTIDE SEQUENCE [LARGE SCALE GENOMIC DNA]</scope>
    <source>
        <strain evidence="1 2">HuA4-10</strain>
    </source>
</reference>
<accession>J8D354</accession>
<evidence type="ECO:0000313" key="1">
    <source>
        <dbReference type="EMBL" id="EJQ70525.1"/>
    </source>
</evidence>
<dbReference type="HOGENOM" id="CLU_2258033_0_0_9"/>